<feature type="region of interest" description="Disordered" evidence="1">
    <location>
        <begin position="117"/>
        <end position="136"/>
    </location>
</feature>
<keyword evidence="2" id="KW-1133">Transmembrane helix</keyword>
<dbReference type="AlphaFoldDB" id="A0A1Y1WW44"/>
<evidence type="ECO:0000313" key="4">
    <source>
        <dbReference type="Proteomes" id="UP000193498"/>
    </source>
</evidence>
<keyword evidence="2" id="KW-0472">Membrane</keyword>
<organism evidence="3 4">
    <name type="scientific">Basidiobolus meristosporus CBS 931.73</name>
    <dbReference type="NCBI Taxonomy" id="1314790"/>
    <lineage>
        <taxon>Eukaryota</taxon>
        <taxon>Fungi</taxon>
        <taxon>Fungi incertae sedis</taxon>
        <taxon>Zoopagomycota</taxon>
        <taxon>Entomophthoromycotina</taxon>
        <taxon>Basidiobolomycetes</taxon>
        <taxon>Basidiobolales</taxon>
        <taxon>Basidiobolaceae</taxon>
        <taxon>Basidiobolus</taxon>
    </lineage>
</organism>
<feature type="transmembrane region" description="Helical" evidence="2">
    <location>
        <begin position="75"/>
        <end position="94"/>
    </location>
</feature>
<accession>A0A1Y1WW44</accession>
<evidence type="ECO:0000256" key="2">
    <source>
        <dbReference type="SAM" id="Phobius"/>
    </source>
</evidence>
<protein>
    <submittedName>
        <fullName evidence="3">Uncharacterized protein</fullName>
    </submittedName>
</protein>
<dbReference type="Proteomes" id="UP000193498">
    <property type="component" value="Unassembled WGS sequence"/>
</dbReference>
<dbReference type="InParanoid" id="A0A1Y1WW44"/>
<reference evidence="3 4" key="1">
    <citation type="submission" date="2016-07" db="EMBL/GenBank/DDBJ databases">
        <title>Pervasive Adenine N6-methylation of Active Genes in Fungi.</title>
        <authorList>
            <consortium name="DOE Joint Genome Institute"/>
            <person name="Mondo S.J."/>
            <person name="Dannebaum R.O."/>
            <person name="Kuo R.C."/>
            <person name="Labutti K."/>
            <person name="Haridas S."/>
            <person name="Kuo A."/>
            <person name="Salamov A."/>
            <person name="Ahrendt S.R."/>
            <person name="Lipzen A."/>
            <person name="Sullivan W."/>
            <person name="Andreopoulos W.B."/>
            <person name="Clum A."/>
            <person name="Lindquist E."/>
            <person name="Daum C."/>
            <person name="Ramamoorthy G.K."/>
            <person name="Gryganskyi A."/>
            <person name="Culley D."/>
            <person name="Magnuson J.K."/>
            <person name="James T.Y."/>
            <person name="O'Malley M.A."/>
            <person name="Stajich J.E."/>
            <person name="Spatafora J.W."/>
            <person name="Visel A."/>
            <person name="Grigoriev I.V."/>
        </authorList>
    </citation>
    <scope>NUCLEOTIDE SEQUENCE [LARGE SCALE GENOMIC DNA]</scope>
    <source>
        <strain evidence="3 4">CBS 931.73</strain>
    </source>
</reference>
<sequence length="159" mass="17374">MSSSYLPPTPTIESVTTSYFGSSYGEGGHYYPTTISGSPYSIYTVTQPTPFQTPYWNTLYPPPHESTGYRDSSSFWIKITVPLIIFIILGVCLLQLSKHLRNRRANALVADAIPNPRNNGDDSASMIQEPPPAYSSEVGPFEVKIELPPPIGQASTAST</sequence>
<keyword evidence="4" id="KW-1185">Reference proteome</keyword>
<dbReference type="EMBL" id="MCFE01000859">
    <property type="protein sequence ID" value="ORX77750.1"/>
    <property type="molecule type" value="Genomic_DNA"/>
</dbReference>
<name>A0A1Y1WW44_9FUNG</name>
<evidence type="ECO:0000313" key="3">
    <source>
        <dbReference type="EMBL" id="ORX77750.1"/>
    </source>
</evidence>
<evidence type="ECO:0000256" key="1">
    <source>
        <dbReference type="SAM" id="MobiDB-lite"/>
    </source>
</evidence>
<comment type="caution">
    <text evidence="3">The sequence shown here is derived from an EMBL/GenBank/DDBJ whole genome shotgun (WGS) entry which is preliminary data.</text>
</comment>
<gene>
    <name evidence="3" type="ORF">K493DRAFT_392121</name>
</gene>
<feature type="compositionally biased region" description="Polar residues" evidence="1">
    <location>
        <begin position="117"/>
        <end position="126"/>
    </location>
</feature>
<proteinExistence type="predicted"/>
<keyword evidence="2" id="KW-0812">Transmembrane</keyword>